<evidence type="ECO:0000313" key="2">
    <source>
        <dbReference type="EMBL" id="MDR6846662.1"/>
    </source>
</evidence>
<feature type="signal peptide" evidence="1">
    <location>
        <begin position="1"/>
        <end position="21"/>
    </location>
</feature>
<evidence type="ECO:0000313" key="3">
    <source>
        <dbReference type="Proteomes" id="UP001261871"/>
    </source>
</evidence>
<reference evidence="2 3" key="1">
    <citation type="submission" date="2023-07" db="EMBL/GenBank/DDBJ databases">
        <title>Sorghum-associated microbial communities from plants grown in Nebraska, USA.</title>
        <authorList>
            <person name="Schachtman D."/>
        </authorList>
    </citation>
    <scope>NUCLEOTIDE SEQUENCE [LARGE SCALE GENOMIC DNA]</scope>
    <source>
        <strain evidence="2 3">BE124</strain>
    </source>
</reference>
<keyword evidence="1" id="KW-0732">Signal</keyword>
<evidence type="ECO:0008006" key="4">
    <source>
        <dbReference type="Google" id="ProtNLM"/>
    </source>
</evidence>
<evidence type="ECO:0000256" key="1">
    <source>
        <dbReference type="SAM" id="SignalP"/>
    </source>
</evidence>
<dbReference type="Pfam" id="PF14064">
    <property type="entry name" value="HmuY"/>
    <property type="match status" value="2"/>
</dbReference>
<dbReference type="CDD" id="cd12105">
    <property type="entry name" value="HmuY"/>
    <property type="match status" value="1"/>
</dbReference>
<sequence length="469" mass="50276">MKKNFILILSFVLLAFTACNNDDDAPVISSVALATTSINLSEATTPIEVKFDKPAAEAGSLTISFVETGVVYGTDFSTSPAATSKTVTVPFEKNASSVTFTFTKLKDAIEGEVKKVVFTITSATANTTIGANNSIQVSFNETPSLGTALAAEVGGANQPNQVYIDLSSGAMTKAVRTSWDLGFYSGSDFRIVLNSSVKMSAKQLTSTNIDEVQAADDTMLINQGQGSASQIDDASGNILKTVIAEVSATDSENKVYLINMGSNPATTAPALGKEGAASGTSRGWKKIRVLKSGNDYKFQYADIDATTHSEVTISKNAAYNFTFFSLLDKKTVSVEPQKTQWDISFTTFTNIIPGATPTPYFYPDYVLNNLKGGALTYQVLVTDAVTYDNFTLANVDAAKFTTDQRNIGSNWRSTSVTVNGTPVSQFVLKTDRFFVVRDPAGNVYKLKFTGGASETGERGFPKFQYAILK</sequence>
<name>A0ABU1S6L1_9FLAO</name>
<accession>A0ABU1S6L1</accession>
<organism evidence="2 3">
    <name type="scientific">Flavobacterium granuli</name>
    <dbReference type="NCBI Taxonomy" id="280093"/>
    <lineage>
        <taxon>Bacteria</taxon>
        <taxon>Pseudomonadati</taxon>
        <taxon>Bacteroidota</taxon>
        <taxon>Flavobacteriia</taxon>
        <taxon>Flavobacteriales</taxon>
        <taxon>Flavobacteriaceae</taxon>
        <taxon>Flavobacterium</taxon>
    </lineage>
</organism>
<dbReference type="InterPro" id="IPR025921">
    <property type="entry name" value="HmuY"/>
</dbReference>
<proteinExistence type="predicted"/>
<protein>
    <recommendedName>
        <fullName evidence="4">HmuY protein</fullName>
    </recommendedName>
</protein>
<keyword evidence="3" id="KW-1185">Reference proteome</keyword>
<dbReference type="EMBL" id="JAVDTX010000008">
    <property type="protein sequence ID" value="MDR6846662.1"/>
    <property type="molecule type" value="Genomic_DNA"/>
</dbReference>
<dbReference type="RefSeq" id="WP_310009018.1">
    <property type="nucleotide sequence ID" value="NZ_JAVDTX010000008.1"/>
</dbReference>
<feature type="chain" id="PRO_5046707015" description="HmuY protein" evidence="1">
    <location>
        <begin position="22"/>
        <end position="469"/>
    </location>
</feature>
<gene>
    <name evidence="2" type="ORF">J2W95_003381</name>
</gene>
<dbReference type="PROSITE" id="PS51257">
    <property type="entry name" value="PROKAR_LIPOPROTEIN"/>
    <property type="match status" value="1"/>
</dbReference>
<comment type="caution">
    <text evidence="2">The sequence shown here is derived from an EMBL/GenBank/DDBJ whole genome shotgun (WGS) entry which is preliminary data.</text>
</comment>
<dbReference type="Proteomes" id="UP001261871">
    <property type="component" value="Unassembled WGS sequence"/>
</dbReference>